<evidence type="ECO:0000256" key="3">
    <source>
        <dbReference type="ARBA" id="ARBA00022722"/>
    </source>
</evidence>
<accession>A0ABQ8L9W0</accession>
<dbReference type="Gene3D" id="3.30.420.10">
    <property type="entry name" value="Ribonuclease H-like superfamily/Ribonuclease H"/>
    <property type="match status" value="1"/>
</dbReference>
<sequence>MGCSGSPRSKYTSHRLEFFALKCDKFSHWLRDQQFSVRTDNNPLNYILTKPKLDVCKQRWVAKLAPYNFDIKYIPGPKNVVADALSCEPFVRLSVFHRLTRVPYGALLEESQVVNLENVQDGSSSGLPLSQPICKSSCKAALAGVHNGFNRTLGNMIRAIPPTAKPRWPQMLNSLTFCYNATIQETTGFPPFQLMCGRTSRLPIDMMFKNDYNQYVQSFRDDLAQAMKLAQSFASKQQQRQANFYNKKT</sequence>
<dbReference type="PANTHER" id="PTHR37984">
    <property type="entry name" value="PROTEIN CBG26694"/>
    <property type="match status" value="1"/>
</dbReference>
<keyword evidence="3" id="KW-0540">Nuclease</keyword>
<keyword evidence="6" id="KW-0695">RNA-directed DNA polymerase</keyword>
<evidence type="ECO:0000256" key="5">
    <source>
        <dbReference type="ARBA" id="ARBA00022801"/>
    </source>
</evidence>
<keyword evidence="9" id="KW-1185">Reference proteome</keyword>
<evidence type="ECO:0000313" key="9">
    <source>
        <dbReference type="Proteomes" id="UP000830375"/>
    </source>
</evidence>
<dbReference type="InterPro" id="IPR043502">
    <property type="entry name" value="DNA/RNA_pol_sf"/>
</dbReference>
<dbReference type="SUPFAM" id="SSF53098">
    <property type="entry name" value="Ribonuclease H-like"/>
    <property type="match status" value="1"/>
</dbReference>
<keyword evidence="1" id="KW-0808">Transferase</keyword>
<keyword evidence="2" id="KW-0548">Nucleotidyltransferase</keyword>
<gene>
    <name evidence="8" type="ORF">H4Q32_026711</name>
</gene>
<keyword evidence="4" id="KW-0255">Endonuclease</keyword>
<proteinExistence type="predicted"/>
<name>A0ABQ8L9W0_LABRO</name>
<evidence type="ECO:0000313" key="8">
    <source>
        <dbReference type="EMBL" id="KAI2647537.1"/>
    </source>
</evidence>
<dbReference type="SUPFAM" id="SSF56672">
    <property type="entry name" value="DNA/RNA polymerases"/>
    <property type="match status" value="1"/>
</dbReference>
<dbReference type="InterPro" id="IPR012337">
    <property type="entry name" value="RNaseH-like_sf"/>
</dbReference>
<dbReference type="PANTHER" id="PTHR37984:SF15">
    <property type="entry name" value="INTEGRASE CATALYTIC DOMAIN-CONTAINING PROTEIN"/>
    <property type="match status" value="1"/>
</dbReference>
<keyword evidence="5" id="KW-0378">Hydrolase</keyword>
<reference evidence="8 9" key="1">
    <citation type="submission" date="2022-01" db="EMBL/GenBank/DDBJ databases">
        <title>A high-quality chromosome-level genome assembly of rohu carp, Labeo rohita.</title>
        <authorList>
            <person name="Arick M.A. II"/>
            <person name="Hsu C.-Y."/>
            <person name="Magbanua Z."/>
            <person name="Pechanova O."/>
            <person name="Grover C."/>
            <person name="Miller E."/>
            <person name="Thrash A."/>
            <person name="Ezzel L."/>
            <person name="Alam S."/>
            <person name="Benzie J."/>
            <person name="Hamilton M."/>
            <person name="Karsi A."/>
            <person name="Lawrence M.L."/>
            <person name="Peterson D.G."/>
        </authorList>
    </citation>
    <scope>NUCLEOTIDE SEQUENCE [LARGE SCALE GENOMIC DNA]</scope>
    <source>
        <strain evidence="9">BAU-BD-2019</strain>
        <tissue evidence="8">Blood</tissue>
    </source>
</reference>
<dbReference type="InterPro" id="IPR041373">
    <property type="entry name" value="RT_RNaseH"/>
</dbReference>
<organism evidence="8 9">
    <name type="scientific">Labeo rohita</name>
    <name type="common">Indian major carp</name>
    <name type="synonym">Cyprinus rohita</name>
    <dbReference type="NCBI Taxonomy" id="84645"/>
    <lineage>
        <taxon>Eukaryota</taxon>
        <taxon>Metazoa</taxon>
        <taxon>Chordata</taxon>
        <taxon>Craniata</taxon>
        <taxon>Vertebrata</taxon>
        <taxon>Euteleostomi</taxon>
        <taxon>Actinopterygii</taxon>
        <taxon>Neopterygii</taxon>
        <taxon>Teleostei</taxon>
        <taxon>Ostariophysi</taxon>
        <taxon>Cypriniformes</taxon>
        <taxon>Cyprinidae</taxon>
        <taxon>Labeoninae</taxon>
        <taxon>Labeonini</taxon>
        <taxon>Labeo</taxon>
    </lineage>
</organism>
<evidence type="ECO:0000259" key="7">
    <source>
        <dbReference type="Pfam" id="PF17917"/>
    </source>
</evidence>
<dbReference type="InterPro" id="IPR050951">
    <property type="entry name" value="Retrovirus_Pol_polyprotein"/>
</dbReference>
<feature type="domain" description="Reverse transcriptase RNase H-like" evidence="7">
    <location>
        <begin position="8"/>
        <end position="67"/>
    </location>
</feature>
<dbReference type="EMBL" id="JACTAM010000279">
    <property type="protein sequence ID" value="KAI2647537.1"/>
    <property type="molecule type" value="Genomic_DNA"/>
</dbReference>
<evidence type="ECO:0000256" key="1">
    <source>
        <dbReference type="ARBA" id="ARBA00022679"/>
    </source>
</evidence>
<dbReference type="Pfam" id="PF17917">
    <property type="entry name" value="RT_RNaseH"/>
    <property type="match status" value="1"/>
</dbReference>
<dbReference type="Proteomes" id="UP000830375">
    <property type="component" value="Unassembled WGS sequence"/>
</dbReference>
<protein>
    <submittedName>
        <fullName evidence="8">Retrovirus-related Pol polyprotein from transposon 17.6</fullName>
    </submittedName>
</protein>
<comment type="caution">
    <text evidence="8">The sequence shown here is derived from an EMBL/GenBank/DDBJ whole genome shotgun (WGS) entry which is preliminary data.</text>
</comment>
<evidence type="ECO:0000256" key="2">
    <source>
        <dbReference type="ARBA" id="ARBA00022695"/>
    </source>
</evidence>
<evidence type="ECO:0000256" key="4">
    <source>
        <dbReference type="ARBA" id="ARBA00022759"/>
    </source>
</evidence>
<dbReference type="InterPro" id="IPR036397">
    <property type="entry name" value="RNaseH_sf"/>
</dbReference>
<evidence type="ECO:0000256" key="6">
    <source>
        <dbReference type="ARBA" id="ARBA00022918"/>
    </source>
</evidence>